<dbReference type="AlphaFoldDB" id="A0A6A6F076"/>
<sequence>MLDCDDRRSWWGELFERNSACYDGTSCLRWGRPPSEHAPDVNNVQGSRGESLLLALDYTSGLVWTGACLDRKDACRSCYAVVCTAHDSWITSVRSFRQKEGVSAHESIQSGIKCRYSRFQSRGNDKGRRSPFAVPKVGLSKYQVVPDFTIPCALTRQFETTFSRSSPLHCVLREPAIIA</sequence>
<dbReference type="EMBL" id="ML992706">
    <property type="protein sequence ID" value="KAF2207116.1"/>
    <property type="molecule type" value="Genomic_DNA"/>
</dbReference>
<name>A0A6A6F076_9PEZI</name>
<protein>
    <submittedName>
        <fullName evidence="1">Uncharacterized protein</fullName>
    </submittedName>
</protein>
<keyword evidence="2" id="KW-1185">Reference proteome</keyword>
<evidence type="ECO:0000313" key="2">
    <source>
        <dbReference type="Proteomes" id="UP000799539"/>
    </source>
</evidence>
<accession>A0A6A6F076</accession>
<organism evidence="1 2">
    <name type="scientific">Cercospora zeae-maydis SCOH1-5</name>
    <dbReference type="NCBI Taxonomy" id="717836"/>
    <lineage>
        <taxon>Eukaryota</taxon>
        <taxon>Fungi</taxon>
        <taxon>Dikarya</taxon>
        <taxon>Ascomycota</taxon>
        <taxon>Pezizomycotina</taxon>
        <taxon>Dothideomycetes</taxon>
        <taxon>Dothideomycetidae</taxon>
        <taxon>Mycosphaerellales</taxon>
        <taxon>Mycosphaerellaceae</taxon>
        <taxon>Cercospora</taxon>
    </lineage>
</organism>
<gene>
    <name evidence="1" type="ORF">CERZMDRAFT_88701</name>
</gene>
<proteinExistence type="predicted"/>
<reference evidence="1" key="1">
    <citation type="journal article" date="2020" name="Stud. Mycol.">
        <title>101 Dothideomycetes genomes: a test case for predicting lifestyles and emergence of pathogens.</title>
        <authorList>
            <person name="Haridas S."/>
            <person name="Albert R."/>
            <person name="Binder M."/>
            <person name="Bloem J."/>
            <person name="Labutti K."/>
            <person name="Salamov A."/>
            <person name="Andreopoulos B."/>
            <person name="Baker S."/>
            <person name="Barry K."/>
            <person name="Bills G."/>
            <person name="Bluhm B."/>
            <person name="Cannon C."/>
            <person name="Castanera R."/>
            <person name="Culley D."/>
            <person name="Daum C."/>
            <person name="Ezra D."/>
            <person name="Gonzalez J."/>
            <person name="Henrissat B."/>
            <person name="Kuo A."/>
            <person name="Liang C."/>
            <person name="Lipzen A."/>
            <person name="Lutzoni F."/>
            <person name="Magnuson J."/>
            <person name="Mondo S."/>
            <person name="Nolan M."/>
            <person name="Ohm R."/>
            <person name="Pangilinan J."/>
            <person name="Park H.-J."/>
            <person name="Ramirez L."/>
            <person name="Alfaro M."/>
            <person name="Sun H."/>
            <person name="Tritt A."/>
            <person name="Yoshinaga Y."/>
            <person name="Zwiers L.-H."/>
            <person name="Turgeon B."/>
            <person name="Goodwin S."/>
            <person name="Spatafora J."/>
            <person name="Crous P."/>
            <person name="Grigoriev I."/>
        </authorList>
    </citation>
    <scope>NUCLEOTIDE SEQUENCE</scope>
    <source>
        <strain evidence="1">SCOH1-5</strain>
    </source>
</reference>
<evidence type="ECO:0000313" key="1">
    <source>
        <dbReference type="EMBL" id="KAF2207116.1"/>
    </source>
</evidence>
<dbReference type="Proteomes" id="UP000799539">
    <property type="component" value="Unassembled WGS sequence"/>
</dbReference>